<dbReference type="EMBL" id="PNBA02000004">
    <property type="protein sequence ID" value="KAG6428066.1"/>
    <property type="molecule type" value="Genomic_DNA"/>
</dbReference>
<dbReference type="GO" id="GO:0004190">
    <property type="term" value="F:aspartic-type endopeptidase activity"/>
    <property type="evidence" value="ECO:0007669"/>
    <property type="project" value="InterPro"/>
</dbReference>
<dbReference type="InterPro" id="IPR021109">
    <property type="entry name" value="Peptidase_aspartic_dom_sf"/>
</dbReference>
<dbReference type="Proteomes" id="UP000298416">
    <property type="component" value="Unassembled WGS sequence"/>
</dbReference>
<dbReference type="Gene3D" id="2.40.70.10">
    <property type="entry name" value="Acid Proteases"/>
    <property type="match status" value="1"/>
</dbReference>
<dbReference type="GO" id="GO:0006508">
    <property type="term" value="P:proteolysis"/>
    <property type="evidence" value="ECO:0007669"/>
    <property type="project" value="InterPro"/>
</dbReference>
<dbReference type="PANTHER" id="PTHR47965:SF63">
    <property type="entry name" value="OS01G0937200 PROTEIN"/>
    <property type="match status" value="1"/>
</dbReference>
<dbReference type="Pfam" id="PF14541">
    <property type="entry name" value="TAXi_C"/>
    <property type="match status" value="1"/>
</dbReference>
<name>A0A8X9A557_SALSN</name>
<gene>
    <name evidence="3" type="ORF">SASPL_112315</name>
</gene>
<reference evidence="3" key="2">
    <citation type="submission" date="2020-08" db="EMBL/GenBank/DDBJ databases">
        <title>Plant Genome Project.</title>
        <authorList>
            <person name="Zhang R.-G."/>
        </authorList>
    </citation>
    <scope>NUCLEOTIDE SEQUENCE</scope>
    <source>
        <strain evidence="3">Huo1</strain>
        <tissue evidence="3">Leaf</tissue>
    </source>
</reference>
<evidence type="ECO:0000313" key="3">
    <source>
        <dbReference type="EMBL" id="KAG6428066.1"/>
    </source>
</evidence>
<dbReference type="InterPro" id="IPR001461">
    <property type="entry name" value="Aspartic_peptidase_A1"/>
</dbReference>
<dbReference type="PANTHER" id="PTHR47965">
    <property type="entry name" value="ASPARTYL PROTEASE-RELATED"/>
    <property type="match status" value="1"/>
</dbReference>
<proteinExistence type="predicted"/>
<accession>A0A8X9A557</accession>
<evidence type="ECO:0000256" key="1">
    <source>
        <dbReference type="SAM" id="SignalP"/>
    </source>
</evidence>
<comment type="caution">
    <text evidence="3">The sequence shown here is derived from an EMBL/GenBank/DDBJ whole genome shotgun (WGS) entry which is preliminary data.</text>
</comment>
<keyword evidence="4" id="KW-1185">Reference proteome</keyword>
<dbReference type="AlphaFoldDB" id="A0A8X9A557"/>
<protein>
    <recommendedName>
        <fullName evidence="2">Xylanase inhibitor C-terminal domain-containing protein</fullName>
    </recommendedName>
</protein>
<dbReference type="SUPFAM" id="SSF50630">
    <property type="entry name" value="Acid proteases"/>
    <property type="match status" value="1"/>
</dbReference>
<evidence type="ECO:0000259" key="2">
    <source>
        <dbReference type="Pfam" id="PF14541"/>
    </source>
</evidence>
<keyword evidence="1" id="KW-0732">Signal</keyword>
<feature type="domain" description="Xylanase inhibitor C-terminal" evidence="2">
    <location>
        <begin position="58"/>
        <end position="128"/>
    </location>
</feature>
<organism evidence="3">
    <name type="scientific">Salvia splendens</name>
    <name type="common">Scarlet sage</name>
    <dbReference type="NCBI Taxonomy" id="180675"/>
    <lineage>
        <taxon>Eukaryota</taxon>
        <taxon>Viridiplantae</taxon>
        <taxon>Streptophyta</taxon>
        <taxon>Embryophyta</taxon>
        <taxon>Tracheophyta</taxon>
        <taxon>Spermatophyta</taxon>
        <taxon>Magnoliopsida</taxon>
        <taxon>eudicotyledons</taxon>
        <taxon>Gunneridae</taxon>
        <taxon>Pentapetalae</taxon>
        <taxon>asterids</taxon>
        <taxon>lamiids</taxon>
        <taxon>Lamiales</taxon>
        <taxon>Lamiaceae</taxon>
        <taxon>Nepetoideae</taxon>
        <taxon>Mentheae</taxon>
        <taxon>Salviinae</taxon>
        <taxon>Salvia</taxon>
        <taxon>Salvia subgen. Calosphace</taxon>
        <taxon>core Calosphace</taxon>
    </lineage>
</organism>
<feature type="signal peptide" evidence="1">
    <location>
        <begin position="1"/>
        <end position="23"/>
    </location>
</feature>
<evidence type="ECO:0000313" key="4">
    <source>
        <dbReference type="Proteomes" id="UP000298416"/>
    </source>
</evidence>
<sequence length="128" mass="13803">MGLFISAMQLLSLLSYTPLLTNPKTVDYAVGIKGLSVGANSVVAMSPFEGIRLKGMKGVPKMRSVLPFTTCYKASAIGFRRLPRIDLEFEGGKNWTIFGANSMKRVGGDTACLAFLDGREKAALKIVI</sequence>
<feature type="chain" id="PRO_5036501194" description="Xylanase inhibitor C-terminal domain-containing protein" evidence="1">
    <location>
        <begin position="24"/>
        <end position="128"/>
    </location>
</feature>
<dbReference type="InterPro" id="IPR032799">
    <property type="entry name" value="TAXi_C"/>
</dbReference>
<reference evidence="3" key="1">
    <citation type="submission" date="2018-01" db="EMBL/GenBank/DDBJ databases">
        <authorList>
            <person name="Mao J.F."/>
        </authorList>
    </citation>
    <scope>NUCLEOTIDE SEQUENCE</scope>
    <source>
        <strain evidence="3">Huo1</strain>
        <tissue evidence="3">Leaf</tissue>
    </source>
</reference>